<keyword evidence="5 6" id="KW-0949">S-adenosyl-L-methionine</keyword>
<dbReference type="PANTHER" id="PTHR11265">
    <property type="entry name" value="S-ADENOSYL-METHYLTRANSFERASE MRAW"/>
    <property type="match status" value="1"/>
</dbReference>
<keyword evidence="6" id="KW-0963">Cytoplasm</keyword>
<dbReference type="Proteomes" id="UP000239425">
    <property type="component" value="Unassembled WGS sequence"/>
</dbReference>
<dbReference type="NCBIfam" id="TIGR00006">
    <property type="entry name" value="16S rRNA (cytosine(1402)-N(4))-methyltransferase RsmH"/>
    <property type="match status" value="1"/>
</dbReference>
<feature type="binding site" evidence="6">
    <location>
        <position position="80"/>
    </location>
    <ligand>
        <name>S-adenosyl-L-methionine</name>
        <dbReference type="ChEBI" id="CHEBI:59789"/>
    </ligand>
</feature>
<dbReference type="Pfam" id="PF01795">
    <property type="entry name" value="Methyltransf_5"/>
    <property type="match status" value="1"/>
</dbReference>
<dbReference type="SUPFAM" id="SSF53335">
    <property type="entry name" value="S-adenosyl-L-methionine-dependent methyltransferases"/>
    <property type="match status" value="1"/>
</dbReference>
<evidence type="ECO:0000313" key="7">
    <source>
        <dbReference type="EMBL" id="PPE04001.1"/>
    </source>
</evidence>
<dbReference type="GO" id="GO:0071424">
    <property type="term" value="F:rRNA (cytosine-N4-)-methyltransferase activity"/>
    <property type="evidence" value="ECO:0007669"/>
    <property type="project" value="UniProtKB-UniRule"/>
</dbReference>
<dbReference type="PANTHER" id="PTHR11265:SF0">
    <property type="entry name" value="12S RRNA N4-METHYLCYTIDINE METHYLTRANSFERASE"/>
    <property type="match status" value="1"/>
</dbReference>
<dbReference type="Gene3D" id="1.10.150.170">
    <property type="entry name" value="Putative methyltransferase TM0872, insert domain"/>
    <property type="match status" value="1"/>
</dbReference>
<comment type="subcellular location">
    <subcellularLocation>
        <location evidence="6">Cytoplasm</location>
    </subcellularLocation>
</comment>
<dbReference type="Gene3D" id="3.40.50.150">
    <property type="entry name" value="Vaccinia Virus protein VP39"/>
    <property type="match status" value="1"/>
</dbReference>
<dbReference type="SUPFAM" id="SSF81799">
    <property type="entry name" value="Putative methyltransferase TM0872, insert domain"/>
    <property type="match status" value="1"/>
</dbReference>
<keyword evidence="3 6" id="KW-0489">Methyltransferase</keyword>
<evidence type="ECO:0000256" key="5">
    <source>
        <dbReference type="ARBA" id="ARBA00022691"/>
    </source>
</evidence>
<dbReference type="AlphaFoldDB" id="A0A2S5R9K1"/>
<accession>A0A2S5R9K1</accession>
<keyword evidence="8" id="KW-1185">Reference proteome</keyword>
<evidence type="ECO:0000313" key="8">
    <source>
        <dbReference type="Proteomes" id="UP000239425"/>
    </source>
</evidence>
<dbReference type="PIRSF" id="PIRSF004486">
    <property type="entry name" value="MraW"/>
    <property type="match status" value="1"/>
</dbReference>
<feature type="binding site" evidence="6">
    <location>
        <begin position="36"/>
        <end position="38"/>
    </location>
    <ligand>
        <name>S-adenosyl-L-methionine</name>
        <dbReference type="ChEBI" id="CHEBI:59789"/>
    </ligand>
</feature>
<feature type="binding site" evidence="6">
    <location>
        <position position="97"/>
    </location>
    <ligand>
        <name>S-adenosyl-L-methionine</name>
        <dbReference type="ChEBI" id="CHEBI:59789"/>
    </ligand>
</feature>
<dbReference type="EC" id="2.1.1.199" evidence="6"/>
<keyword evidence="2 6" id="KW-0698">rRNA processing</keyword>
<dbReference type="EMBL" id="PHHC01000079">
    <property type="protein sequence ID" value="PPE04001.1"/>
    <property type="molecule type" value="Genomic_DNA"/>
</dbReference>
<name>A0A2S5R9K1_9PROT</name>
<feature type="binding site" evidence="6">
    <location>
        <position position="104"/>
    </location>
    <ligand>
        <name>S-adenosyl-L-methionine</name>
        <dbReference type="ChEBI" id="CHEBI:59789"/>
    </ligand>
</feature>
<dbReference type="GO" id="GO:0070475">
    <property type="term" value="P:rRNA base methylation"/>
    <property type="evidence" value="ECO:0007669"/>
    <property type="project" value="UniProtKB-UniRule"/>
</dbReference>
<comment type="similarity">
    <text evidence="1 6">Belongs to the methyltransferase superfamily. RsmH family.</text>
</comment>
<dbReference type="HAMAP" id="MF_01007">
    <property type="entry name" value="16SrRNA_methyltr_H"/>
    <property type="match status" value="1"/>
</dbReference>
<dbReference type="InterPro" id="IPR029063">
    <property type="entry name" value="SAM-dependent_MTases_sf"/>
</dbReference>
<evidence type="ECO:0000256" key="2">
    <source>
        <dbReference type="ARBA" id="ARBA00022552"/>
    </source>
</evidence>
<organism evidence="7 8">
    <name type="scientific">Holospora curviuscula</name>
    <dbReference type="NCBI Taxonomy" id="1082868"/>
    <lineage>
        <taxon>Bacteria</taxon>
        <taxon>Pseudomonadati</taxon>
        <taxon>Pseudomonadota</taxon>
        <taxon>Alphaproteobacteria</taxon>
        <taxon>Holosporales</taxon>
        <taxon>Holosporaceae</taxon>
        <taxon>Holospora</taxon>
    </lineage>
</organism>
<keyword evidence="4 6" id="KW-0808">Transferase</keyword>
<dbReference type="InterPro" id="IPR023397">
    <property type="entry name" value="SAM-dep_MeTrfase_MraW_recog"/>
</dbReference>
<proteinExistence type="inferred from homology"/>
<comment type="caution">
    <text evidence="7">The sequence shown here is derived from an EMBL/GenBank/DDBJ whole genome shotgun (WGS) entry which is preliminary data.</text>
</comment>
<gene>
    <name evidence="6" type="primary">rsmH</name>
    <name evidence="7" type="ORF">HCUR_00536</name>
</gene>
<protein>
    <recommendedName>
        <fullName evidence="6">Ribosomal RNA small subunit methyltransferase H</fullName>
        <ecNumber evidence="6">2.1.1.199</ecNumber>
    </recommendedName>
    <alternativeName>
        <fullName evidence="6">16S rRNA m(4)C1402 methyltransferase</fullName>
    </alternativeName>
    <alternativeName>
        <fullName evidence="6">rRNA (cytosine-N(4)-)-methyltransferase RsmH</fullName>
    </alternativeName>
</protein>
<evidence type="ECO:0000256" key="1">
    <source>
        <dbReference type="ARBA" id="ARBA00010396"/>
    </source>
</evidence>
<feature type="binding site" evidence="6">
    <location>
        <position position="55"/>
    </location>
    <ligand>
        <name>S-adenosyl-L-methionine</name>
        <dbReference type="ChEBI" id="CHEBI:59789"/>
    </ligand>
</feature>
<dbReference type="OrthoDB" id="9806637at2"/>
<evidence type="ECO:0000256" key="3">
    <source>
        <dbReference type="ARBA" id="ARBA00022603"/>
    </source>
</evidence>
<sequence>MHIPVLSEEIRSLLAPLAPEIQGPSFSFMDGTFGRGGHTDIFLQYFPYAKIWAFDRDPEAMIWGKTQHRYKNLYWVGDCFSRFEHYIPGKISGIVLDLGVSSPQLDQPERGFSFRYSGPLDMRMSQSGLSAKDLIKNASEKELSHIFWTYGQERRAHYLARVIKNHKGSLETTTDLAQLLCHALGIRHKTFSLHPATRVFQALRIVVNQELEEVYKTLPRAIEALAPLGILIVISFHSLEDGIVKRAIQACPKEYYRYCKKPIVPSALEVKKNPRARSAKLRWVQRCETS</sequence>
<reference evidence="7 8" key="1">
    <citation type="submission" date="2017-11" db="EMBL/GenBank/DDBJ databases">
        <title>Comparative genomic analysis of Holospora spp., intranuclear symbionts of paramecia.</title>
        <authorList>
            <person name="Garushyants S.K."/>
            <person name="Beliavskaya A."/>
            <person name="Malko D.B."/>
            <person name="Logacheva M.D."/>
            <person name="Rautian M.S."/>
            <person name="Gelfand M.S."/>
        </authorList>
    </citation>
    <scope>NUCLEOTIDE SEQUENCE [LARGE SCALE GENOMIC DNA]</scope>
    <source>
        <strain evidence="8">02AZ16</strain>
    </source>
</reference>
<evidence type="ECO:0000256" key="6">
    <source>
        <dbReference type="HAMAP-Rule" id="MF_01007"/>
    </source>
</evidence>
<comment type="catalytic activity">
    <reaction evidence="6">
        <text>cytidine(1402) in 16S rRNA + S-adenosyl-L-methionine = N(4)-methylcytidine(1402) in 16S rRNA + S-adenosyl-L-homocysteine + H(+)</text>
        <dbReference type="Rhea" id="RHEA:42928"/>
        <dbReference type="Rhea" id="RHEA-COMP:10286"/>
        <dbReference type="Rhea" id="RHEA-COMP:10287"/>
        <dbReference type="ChEBI" id="CHEBI:15378"/>
        <dbReference type="ChEBI" id="CHEBI:57856"/>
        <dbReference type="ChEBI" id="CHEBI:59789"/>
        <dbReference type="ChEBI" id="CHEBI:74506"/>
        <dbReference type="ChEBI" id="CHEBI:82748"/>
        <dbReference type="EC" id="2.1.1.199"/>
    </reaction>
</comment>
<dbReference type="GO" id="GO:0005737">
    <property type="term" value="C:cytoplasm"/>
    <property type="evidence" value="ECO:0007669"/>
    <property type="project" value="UniProtKB-SubCell"/>
</dbReference>
<dbReference type="RefSeq" id="WP_104206620.1">
    <property type="nucleotide sequence ID" value="NZ_PHHC01000079.1"/>
</dbReference>
<dbReference type="InterPro" id="IPR002903">
    <property type="entry name" value="RsmH"/>
</dbReference>
<evidence type="ECO:0000256" key="4">
    <source>
        <dbReference type="ARBA" id="ARBA00022679"/>
    </source>
</evidence>
<comment type="function">
    <text evidence="6">Specifically methylates the N4 position of cytidine in position 1402 (C1402) of 16S rRNA.</text>
</comment>